<organism evidence="2 3">
    <name type="scientific">Blattamonas nauphoetae</name>
    <dbReference type="NCBI Taxonomy" id="2049346"/>
    <lineage>
        <taxon>Eukaryota</taxon>
        <taxon>Metamonada</taxon>
        <taxon>Preaxostyla</taxon>
        <taxon>Oxymonadida</taxon>
        <taxon>Blattamonas</taxon>
    </lineage>
</organism>
<feature type="region of interest" description="Disordered" evidence="1">
    <location>
        <begin position="790"/>
        <end position="888"/>
    </location>
</feature>
<feature type="compositionally biased region" description="Polar residues" evidence="1">
    <location>
        <begin position="792"/>
        <end position="810"/>
    </location>
</feature>
<comment type="caution">
    <text evidence="2">The sequence shown here is derived from an EMBL/GenBank/DDBJ whole genome shotgun (WGS) entry which is preliminary data.</text>
</comment>
<keyword evidence="3" id="KW-1185">Reference proteome</keyword>
<name>A0ABQ9X9J4_9EUKA</name>
<sequence length="1312" mass="144757">MSMYEPHNSTKTSTTSTDPPTECKLDAMTLLSCGGYEMGYSMMQKRVETVLFVGDEYDFVQVSSSFLNLEFSTIPEFVWKTHQNVIPLLKSDTPVDIIITRHDTNNEVMWEEITQFRRIRPETFIFSICSSIDSTKGVFSVSLNVRVFSWMGNPMLFVALVKLVEDSWNMNQDVENGPCGAILYVEDTCKYYSSHLPVVYESLLSRTHHATGLCTWHALTRRRCRPKIIFEATLSEALAVVDRLKGKLIGIITDIEYPLSNRKDESVCACTRKLMSCGRILKEECPSRSGLVLRDVVEKVVDFDHTHNPSPRIPVLFVSTTAEVKTEATKYPNCLFVEKSKTPLAPTLSMFLDRFVFLGPEFVAVDPSTCLPLPNTIPATDCLSLINLVGKIPMASLVFHASCNHFSNWLFGKGEFGVSLYLRDFESDSFGEDGTQLREFVVDALRQYEAERTMGLALNFSKALLGSTTGLLTFGVGSVGALAHRLIFLDGLRSRIERRIEEIVSGGAQSDICRPNDIQRRSRKRNKAGHTLRTARSLVLTTSVFREFVDTNRLNFFAQSDLSSAWTDSLISACFVGTRLNTAVENALSAFLVSVDKPVHIRASSVLEDSGVVDTTGLYSSFLVGNGGVGVAERVAIVSIAVRLVFASLFYQTTRAVLGSSGVSVGAEELAVVVSEVPGRVHSNSSLFYPDLSCTCHSLNFFPLPSSKGMKVTDGVTQMSVGLSPNLLNTSDSHHTTQNEFRFCPSEPGVSFLLSDADYFKATQQTITAMDLHADQSCTTHFLSLLDRLGRTTPTRTNPQNDATNRSMSPSMGRIQHISPPTARRDTVTPSFSPSQQRRHQMSRVSVSGMEVMESVGRDGEKGHSESSSSSESVSSFSTTLPPSSLVPVLHPTPTRFVYQSPPPMPHQNGSLCRGITASPLSIPPTPPPSSLSPPTLPFFLPPNLHPNTQSFLAHFGLPTFLTQNKISTITQDGVLERVTAEYQDWMEQRRNRYYKGIPAESSILLTFPGLLTTSHPLHLPAVVRGIVEETEDALKSPVCVTFCVDLTSTPASVVLVDVERENKERNDANCSSSLTLSSAFELDTSRVVVSGRKVLGVPQISSPLFLLVYPIRDVFDPLSSTQMAAEIKQVNQKCNETTENFVLIGFGRWGTRETSLGTPVAWNDITHAACLVETGFGKFRPEMSSGTHFLSHMMAAQVGWIGVDGKDGVEWSEDGEGVNWTWVEEKERAGCVVWEGKTIRVLDLRREEKKQTAVTVGEERKTIECLRVAIDAIHSCGRVVVDTTQVDLEIESHPESITICTTAQIPTNELE</sequence>
<feature type="region of interest" description="Disordered" evidence="1">
    <location>
        <begin position="1"/>
        <end position="21"/>
    </location>
</feature>
<dbReference type="InterPro" id="IPR013815">
    <property type="entry name" value="ATP_grasp_subdomain_1"/>
</dbReference>
<dbReference type="Gene3D" id="3.30.1490.20">
    <property type="entry name" value="ATP-grasp fold, A domain"/>
    <property type="match status" value="1"/>
</dbReference>
<feature type="compositionally biased region" description="Low complexity" evidence="1">
    <location>
        <begin position="843"/>
        <end position="855"/>
    </location>
</feature>
<protein>
    <submittedName>
        <fullName evidence="2">Pyruvate phosphate dikinase PEP/pyruvate-binding protein</fullName>
    </submittedName>
</protein>
<proteinExistence type="predicted"/>
<feature type="compositionally biased region" description="Basic and acidic residues" evidence="1">
    <location>
        <begin position="856"/>
        <end position="865"/>
    </location>
</feature>
<accession>A0ABQ9X9J4</accession>
<feature type="compositionally biased region" description="Low complexity" evidence="1">
    <location>
        <begin position="866"/>
        <end position="888"/>
    </location>
</feature>
<reference evidence="2 3" key="1">
    <citation type="journal article" date="2022" name="bioRxiv">
        <title>Genomics of Preaxostyla Flagellates Illuminates Evolutionary Transitions and the Path Towards Mitochondrial Loss.</title>
        <authorList>
            <person name="Novak L.V.F."/>
            <person name="Treitli S.C."/>
            <person name="Pyrih J."/>
            <person name="Halakuc P."/>
            <person name="Pipaliya S.V."/>
            <person name="Vacek V."/>
            <person name="Brzon O."/>
            <person name="Soukal P."/>
            <person name="Eme L."/>
            <person name="Dacks J.B."/>
            <person name="Karnkowska A."/>
            <person name="Elias M."/>
            <person name="Hampl V."/>
        </authorList>
    </citation>
    <scope>NUCLEOTIDE SEQUENCE [LARGE SCALE GENOMIC DNA]</scope>
    <source>
        <strain evidence="2">NAU3</strain>
        <tissue evidence="2">Gut</tissue>
    </source>
</reference>
<evidence type="ECO:0000313" key="2">
    <source>
        <dbReference type="EMBL" id="KAK2949221.1"/>
    </source>
</evidence>
<dbReference type="Proteomes" id="UP001281761">
    <property type="component" value="Unassembled WGS sequence"/>
</dbReference>
<keyword evidence="2" id="KW-0670">Pyruvate</keyword>
<gene>
    <name evidence="2" type="ORF">BLNAU_15824</name>
</gene>
<evidence type="ECO:0000256" key="1">
    <source>
        <dbReference type="SAM" id="MobiDB-lite"/>
    </source>
</evidence>
<dbReference type="EMBL" id="JARBJD010000160">
    <property type="protein sequence ID" value="KAK2949221.1"/>
    <property type="molecule type" value="Genomic_DNA"/>
</dbReference>
<evidence type="ECO:0000313" key="3">
    <source>
        <dbReference type="Proteomes" id="UP001281761"/>
    </source>
</evidence>